<reference evidence="2" key="1">
    <citation type="submission" date="2016-10" db="EMBL/GenBank/DDBJ databases">
        <authorList>
            <person name="Varghese N."/>
            <person name="Submissions S."/>
        </authorList>
    </citation>
    <scope>NUCLEOTIDE SEQUENCE [LARGE SCALE GENOMIC DNA]</scope>
    <source>
        <strain evidence="2">IBRC-M 10761</strain>
    </source>
</reference>
<dbReference type="RefSeq" id="WP_092171909.1">
    <property type="nucleotide sequence ID" value="NZ_FNZH01000002.1"/>
</dbReference>
<sequence length="305" mass="35455">MNTLELPEKSIHIEIPSHWDEMDQAQRLYCLKQAVLASAGVIRPEEALVRCFYRLADIQRDYQSIAMERVMSEEQRMEKQSRTWLLAETLCGFIFRKNETSELEICYETVYNHFPIIRAGKVKLYGPDHLLADLTFGEFRAALEEMNEYFDTRESECMSRFLACLYRPERINFAQLSQREDFDGFRREPFNRSRLPINAQHTAQVGQVVQTAVLLWFTYLVGYIQKETLLLGGVEVNFSSLFGGGSGEGRRSRGNGWVSVLHNVAKEGPFGDVEKTDRMGLFDVLLYMKDCDDQNREMKRKLKKK</sequence>
<gene>
    <name evidence="1" type="ORF">SAMN05192553_102675</name>
</gene>
<dbReference type="Proteomes" id="UP000199403">
    <property type="component" value="Unassembled WGS sequence"/>
</dbReference>
<dbReference type="STRING" id="1416801.SAMN05192553_102675"/>
<name>A0A1H6WFJ0_9BACT</name>
<keyword evidence="2" id="KW-1185">Reference proteome</keyword>
<proteinExistence type="predicted"/>
<dbReference type="EMBL" id="FNZH01000002">
    <property type="protein sequence ID" value="SEJ15789.1"/>
    <property type="molecule type" value="Genomic_DNA"/>
</dbReference>
<protein>
    <submittedName>
        <fullName evidence="1">Uncharacterized protein</fullName>
    </submittedName>
</protein>
<dbReference type="AlphaFoldDB" id="A0A1H6WFJ0"/>
<dbReference type="OrthoDB" id="840398at2"/>
<evidence type="ECO:0000313" key="1">
    <source>
        <dbReference type="EMBL" id="SEJ15789.1"/>
    </source>
</evidence>
<accession>A0A1H6WFJ0</accession>
<organism evidence="1 2">
    <name type="scientific">Cyclobacterium xiamenense</name>
    <dbReference type="NCBI Taxonomy" id="1297121"/>
    <lineage>
        <taxon>Bacteria</taxon>
        <taxon>Pseudomonadati</taxon>
        <taxon>Bacteroidota</taxon>
        <taxon>Cytophagia</taxon>
        <taxon>Cytophagales</taxon>
        <taxon>Cyclobacteriaceae</taxon>
        <taxon>Cyclobacterium</taxon>
    </lineage>
</organism>
<evidence type="ECO:0000313" key="2">
    <source>
        <dbReference type="Proteomes" id="UP000199403"/>
    </source>
</evidence>